<dbReference type="EMBL" id="JAGYPN010000001">
    <property type="protein sequence ID" value="MBS4222017.1"/>
    <property type="molecule type" value="Genomic_DNA"/>
</dbReference>
<organism evidence="9 10">
    <name type="scientific">Lederbergia citrea</name>
    <dbReference type="NCBI Taxonomy" id="2833581"/>
    <lineage>
        <taxon>Bacteria</taxon>
        <taxon>Bacillati</taxon>
        <taxon>Bacillota</taxon>
        <taxon>Bacilli</taxon>
        <taxon>Bacillales</taxon>
        <taxon>Bacillaceae</taxon>
        <taxon>Lederbergia</taxon>
    </lineage>
</organism>
<dbReference type="CDD" id="cd06261">
    <property type="entry name" value="TM_PBP2"/>
    <property type="match status" value="1"/>
</dbReference>
<keyword evidence="10" id="KW-1185">Reference proteome</keyword>
<sequence length="323" mass="35396">MIVKWAAKRIGMSIAVLFLVSLLGFSIMHLAPGDPATAFYGGNVQTLTTFEKERINQAFGLNRSVSTQYISWLREALVGNFGFSSREGRPVLDIVMERVPNTLILFSVSMVFIIIFSIALGMKAGMNEGSILDKGLSIASIASSSLPAFWIGILLIWIFSVQLGILPSSGTADISGKSGFLDKCRHLILPAFVLIVTHVGIYARFLQENIKEEIKKYYCIVAKANGVSQKELNKGILRNASLPYLNYLGMTIPSFFGGSIIIESLFAWSGLGQLSVKATMTKDFPLLMGCILITGIIVVATMLIIDLLTFLLNPKLRQEEMGR</sequence>
<dbReference type="Pfam" id="PF19300">
    <property type="entry name" value="BPD_transp_1_N"/>
    <property type="match status" value="1"/>
</dbReference>
<dbReference type="Proteomes" id="UP000676456">
    <property type="component" value="Unassembled WGS sequence"/>
</dbReference>
<dbReference type="AlphaFoldDB" id="A0A942UMI4"/>
<comment type="subcellular location">
    <subcellularLocation>
        <location evidence="1 7">Cell membrane</location>
        <topology evidence="1 7">Multi-pass membrane protein</topology>
    </subcellularLocation>
</comment>
<feature type="transmembrane region" description="Helical" evidence="7">
    <location>
        <begin position="136"/>
        <end position="159"/>
    </location>
</feature>
<evidence type="ECO:0000313" key="10">
    <source>
        <dbReference type="Proteomes" id="UP000676456"/>
    </source>
</evidence>
<dbReference type="InterPro" id="IPR035906">
    <property type="entry name" value="MetI-like_sf"/>
</dbReference>
<dbReference type="GO" id="GO:0005886">
    <property type="term" value="C:plasma membrane"/>
    <property type="evidence" value="ECO:0007669"/>
    <property type="project" value="UniProtKB-SubCell"/>
</dbReference>
<comment type="similarity">
    <text evidence="7">Belongs to the binding-protein-dependent transport system permease family.</text>
</comment>
<protein>
    <submittedName>
        <fullName evidence="9">ABC transporter permease</fullName>
    </submittedName>
</protein>
<feature type="domain" description="ABC transmembrane type-1" evidence="8">
    <location>
        <begin position="99"/>
        <end position="309"/>
    </location>
</feature>
<name>A0A942UMI4_9BACI</name>
<keyword evidence="3" id="KW-1003">Cell membrane</keyword>
<dbReference type="RefSeq" id="WP_213096992.1">
    <property type="nucleotide sequence ID" value="NZ_JAGYPH010000001.1"/>
</dbReference>
<dbReference type="InterPro" id="IPR045621">
    <property type="entry name" value="BPD_transp_1_N"/>
</dbReference>
<dbReference type="InterPro" id="IPR000515">
    <property type="entry name" value="MetI-like"/>
</dbReference>
<evidence type="ECO:0000259" key="8">
    <source>
        <dbReference type="PROSITE" id="PS50928"/>
    </source>
</evidence>
<proteinExistence type="inferred from homology"/>
<evidence type="ECO:0000256" key="4">
    <source>
        <dbReference type="ARBA" id="ARBA00022692"/>
    </source>
</evidence>
<dbReference type="GO" id="GO:0055085">
    <property type="term" value="P:transmembrane transport"/>
    <property type="evidence" value="ECO:0007669"/>
    <property type="project" value="InterPro"/>
</dbReference>
<dbReference type="Pfam" id="PF00528">
    <property type="entry name" value="BPD_transp_1"/>
    <property type="match status" value="1"/>
</dbReference>
<accession>A0A942UMI4</accession>
<evidence type="ECO:0000256" key="1">
    <source>
        <dbReference type="ARBA" id="ARBA00004651"/>
    </source>
</evidence>
<dbReference type="PANTHER" id="PTHR43163:SF6">
    <property type="entry name" value="DIPEPTIDE TRANSPORT SYSTEM PERMEASE PROTEIN DPPB-RELATED"/>
    <property type="match status" value="1"/>
</dbReference>
<evidence type="ECO:0000256" key="7">
    <source>
        <dbReference type="RuleBase" id="RU363032"/>
    </source>
</evidence>
<reference evidence="9 10" key="1">
    <citation type="submission" date="2021-05" db="EMBL/GenBank/DDBJ databases">
        <title>Novel Bacillus species.</title>
        <authorList>
            <person name="Liu G."/>
        </authorList>
    </citation>
    <scope>NUCLEOTIDE SEQUENCE [LARGE SCALE GENOMIC DNA]</scope>
    <source>
        <strain evidence="9 10">FJAT-49682</strain>
    </source>
</reference>
<dbReference type="PROSITE" id="PS50928">
    <property type="entry name" value="ABC_TM1"/>
    <property type="match status" value="1"/>
</dbReference>
<dbReference type="SUPFAM" id="SSF161098">
    <property type="entry name" value="MetI-like"/>
    <property type="match status" value="1"/>
</dbReference>
<evidence type="ECO:0000256" key="2">
    <source>
        <dbReference type="ARBA" id="ARBA00022448"/>
    </source>
</evidence>
<gene>
    <name evidence="9" type="ORF">KHA91_04520</name>
</gene>
<keyword evidence="6 7" id="KW-0472">Membrane</keyword>
<comment type="caution">
    <text evidence="9">The sequence shown here is derived from an EMBL/GenBank/DDBJ whole genome shotgun (WGS) entry which is preliminary data.</text>
</comment>
<feature type="transmembrane region" description="Helical" evidence="7">
    <location>
        <begin position="244"/>
        <end position="266"/>
    </location>
</feature>
<evidence type="ECO:0000256" key="6">
    <source>
        <dbReference type="ARBA" id="ARBA00023136"/>
    </source>
</evidence>
<keyword evidence="5 7" id="KW-1133">Transmembrane helix</keyword>
<evidence type="ECO:0000313" key="9">
    <source>
        <dbReference type="EMBL" id="MBS4222017.1"/>
    </source>
</evidence>
<feature type="transmembrane region" description="Helical" evidence="7">
    <location>
        <begin position="187"/>
        <end position="206"/>
    </location>
</feature>
<feature type="transmembrane region" description="Helical" evidence="7">
    <location>
        <begin position="103"/>
        <end position="124"/>
    </location>
</feature>
<keyword evidence="2 7" id="KW-0813">Transport</keyword>
<evidence type="ECO:0000256" key="5">
    <source>
        <dbReference type="ARBA" id="ARBA00022989"/>
    </source>
</evidence>
<feature type="transmembrane region" description="Helical" evidence="7">
    <location>
        <begin position="286"/>
        <end position="313"/>
    </location>
</feature>
<evidence type="ECO:0000256" key="3">
    <source>
        <dbReference type="ARBA" id="ARBA00022475"/>
    </source>
</evidence>
<dbReference type="Gene3D" id="1.10.3720.10">
    <property type="entry name" value="MetI-like"/>
    <property type="match status" value="1"/>
</dbReference>
<dbReference type="PANTHER" id="PTHR43163">
    <property type="entry name" value="DIPEPTIDE TRANSPORT SYSTEM PERMEASE PROTEIN DPPB-RELATED"/>
    <property type="match status" value="1"/>
</dbReference>
<keyword evidence="4 7" id="KW-0812">Transmembrane</keyword>